<feature type="domain" description="Pyridoxamine 5'-phosphate oxidase N-terminal" evidence="1">
    <location>
        <begin position="7"/>
        <end position="116"/>
    </location>
</feature>
<dbReference type="PANTHER" id="PTHR28040:SF1">
    <property type="entry name" value="PYRIDOXAMINE 5'-PHOSPHATE OXIDASE YLR456W HOMOLOG-RELATED"/>
    <property type="match status" value="1"/>
</dbReference>
<organism evidence="2 3">
    <name type="scientific">Nakaseomyces bracarensis</name>
    <dbReference type="NCBI Taxonomy" id="273131"/>
    <lineage>
        <taxon>Eukaryota</taxon>
        <taxon>Fungi</taxon>
        <taxon>Dikarya</taxon>
        <taxon>Ascomycota</taxon>
        <taxon>Saccharomycotina</taxon>
        <taxon>Saccharomycetes</taxon>
        <taxon>Saccharomycetales</taxon>
        <taxon>Saccharomycetaceae</taxon>
        <taxon>Nakaseomyces</taxon>
    </lineage>
</organism>
<name>A0ABR4NRG4_9SACH</name>
<dbReference type="PANTHER" id="PTHR28040">
    <property type="entry name" value="PYRIDOXAMINE 5'-PHOSPHATE OXIDASE YLR456W HOMOLOG-RELATED"/>
    <property type="match status" value="1"/>
</dbReference>
<dbReference type="Proteomes" id="UP001623330">
    <property type="component" value="Unassembled WGS sequence"/>
</dbReference>
<comment type="caution">
    <text evidence="2">The sequence shown here is derived from an EMBL/GenBank/DDBJ whole genome shotgun (WGS) entry which is preliminary data.</text>
</comment>
<dbReference type="InterPro" id="IPR011576">
    <property type="entry name" value="Pyridox_Oxase_N"/>
</dbReference>
<evidence type="ECO:0000313" key="3">
    <source>
        <dbReference type="Proteomes" id="UP001623330"/>
    </source>
</evidence>
<sequence>MATSEFPAELRNLIKSSKYVHVATCSRDHVPSISLMNYAYLTNEQLYHRQPNEVNELPSTLDKANDDNNGYIIFATFDDTEKIENIRHNPVVSLLFHDWITANNLSIRKGSTSGITVDDSGAVKSCYPHNNNVANVLDGLNQYELGQISATVRGYANIIIPDTEESHYYMQVLLGTNPDADIFILAENAVIVKVRMIYAKVSDNENNVDIIN</sequence>
<proteinExistence type="predicted"/>
<reference evidence="2 3" key="1">
    <citation type="submission" date="2024-05" db="EMBL/GenBank/DDBJ databases">
        <title>Long read based assembly of the Candida bracarensis genome reveals expanded adhesin content.</title>
        <authorList>
            <person name="Marcet-Houben M."/>
            <person name="Ksiezopolska E."/>
            <person name="Gabaldon T."/>
        </authorList>
    </citation>
    <scope>NUCLEOTIDE SEQUENCE [LARGE SCALE GENOMIC DNA]</scope>
    <source>
        <strain evidence="2 3">CBM6</strain>
    </source>
</reference>
<dbReference type="EMBL" id="JBEVYD010000009">
    <property type="protein sequence ID" value="KAL3230849.1"/>
    <property type="molecule type" value="Genomic_DNA"/>
</dbReference>
<gene>
    <name evidence="2" type="ORF">RNJ44_01298</name>
</gene>
<dbReference type="Gene3D" id="2.30.110.10">
    <property type="entry name" value="Electron Transport, Fmn-binding Protein, Chain A"/>
    <property type="match status" value="1"/>
</dbReference>
<protein>
    <recommendedName>
        <fullName evidence="1">Pyridoxamine 5'-phosphate oxidase N-terminal domain-containing protein</fullName>
    </recommendedName>
</protein>
<evidence type="ECO:0000313" key="2">
    <source>
        <dbReference type="EMBL" id="KAL3230849.1"/>
    </source>
</evidence>
<accession>A0ABR4NRG4</accession>
<dbReference type="InterPro" id="IPR012349">
    <property type="entry name" value="Split_barrel_FMN-bd"/>
</dbReference>
<dbReference type="Pfam" id="PF01243">
    <property type="entry name" value="PNPOx_N"/>
    <property type="match status" value="1"/>
</dbReference>
<dbReference type="SUPFAM" id="SSF50475">
    <property type="entry name" value="FMN-binding split barrel"/>
    <property type="match status" value="1"/>
</dbReference>
<evidence type="ECO:0000259" key="1">
    <source>
        <dbReference type="Pfam" id="PF01243"/>
    </source>
</evidence>
<dbReference type="InterPro" id="IPR052841">
    <property type="entry name" value="PMP_oxidase-like"/>
</dbReference>
<keyword evidence="3" id="KW-1185">Reference proteome</keyword>